<keyword evidence="3" id="KW-0804">Transcription</keyword>
<dbReference type="InterPro" id="IPR018062">
    <property type="entry name" value="HTH_AraC-typ_CS"/>
</dbReference>
<dbReference type="InterPro" id="IPR053142">
    <property type="entry name" value="PchR_regulatory_protein"/>
</dbReference>
<evidence type="ECO:0000313" key="5">
    <source>
        <dbReference type="EMBL" id="MFD1143309.1"/>
    </source>
</evidence>
<evidence type="ECO:0000313" key="6">
    <source>
        <dbReference type="Proteomes" id="UP001597116"/>
    </source>
</evidence>
<dbReference type="InterPro" id="IPR009057">
    <property type="entry name" value="Homeodomain-like_sf"/>
</dbReference>
<keyword evidence="6" id="KW-1185">Reference proteome</keyword>
<evidence type="ECO:0000256" key="2">
    <source>
        <dbReference type="ARBA" id="ARBA00023125"/>
    </source>
</evidence>
<dbReference type="PROSITE" id="PS00041">
    <property type="entry name" value="HTH_ARAC_FAMILY_1"/>
    <property type="match status" value="1"/>
</dbReference>
<gene>
    <name evidence="5" type="ORF">ACFQ4C_19430</name>
</gene>
<dbReference type="PANTHER" id="PTHR47893">
    <property type="entry name" value="REGULATORY PROTEIN PCHR"/>
    <property type="match status" value="1"/>
</dbReference>
<keyword evidence="2" id="KW-0238">DNA-binding</keyword>
<keyword evidence="1" id="KW-0805">Transcription regulation</keyword>
<proteinExistence type="predicted"/>
<accession>A0ABW3QKJ7</accession>
<dbReference type="Proteomes" id="UP001597116">
    <property type="component" value="Unassembled WGS sequence"/>
</dbReference>
<organism evidence="5 6">
    <name type="scientific">Larkinella insperata</name>
    <dbReference type="NCBI Taxonomy" id="332158"/>
    <lineage>
        <taxon>Bacteria</taxon>
        <taxon>Pseudomonadati</taxon>
        <taxon>Bacteroidota</taxon>
        <taxon>Cytophagia</taxon>
        <taxon>Cytophagales</taxon>
        <taxon>Spirosomataceae</taxon>
        <taxon>Larkinella</taxon>
    </lineage>
</organism>
<name>A0ABW3QKJ7_9BACT</name>
<dbReference type="Gene3D" id="1.10.10.60">
    <property type="entry name" value="Homeodomain-like"/>
    <property type="match status" value="1"/>
</dbReference>
<evidence type="ECO:0000256" key="1">
    <source>
        <dbReference type="ARBA" id="ARBA00023015"/>
    </source>
</evidence>
<dbReference type="EMBL" id="JBHTLP010000011">
    <property type="protein sequence ID" value="MFD1143309.1"/>
    <property type="molecule type" value="Genomic_DNA"/>
</dbReference>
<feature type="domain" description="HTH araC/xylS-type" evidence="4">
    <location>
        <begin position="233"/>
        <end position="331"/>
    </location>
</feature>
<evidence type="ECO:0000256" key="3">
    <source>
        <dbReference type="ARBA" id="ARBA00023163"/>
    </source>
</evidence>
<comment type="caution">
    <text evidence="5">The sequence shown here is derived from an EMBL/GenBank/DDBJ whole genome shotgun (WGS) entry which is preliminary data.</text>
</comment>
<dbReference type="InterPro" id="IPR018060">
    <property type="entry name" value="HTH_AraC"/>
</dbReference>
<protein>
    <submittedName>
        <fullName evidence="5">Helix-turn-helix transcriptional regulator</fullName>
    </submittedName>
</protein>
<dbReference type="Pfam" id="PF12833">
    <property type="entry name" value="HTH_18"/>
    <property type="match status" value="1"/>
</dbReference>
<sequence length="331" mass="37821">MKIVFKSEDIQEHTYTKEYTDGYTVPNATGLFEYQGETSFNGIHARSHRIHVDGIFMAMFQATHERSFSHVIESDFPYLQMHFELTTSGCVYKPKARFEPETNILHGQHSLLFYPALAGELTYLRTPSARSVEIELSLDFLRRAYGNDLEQLGRFGLSIEKKCPALMGNRSFPITGRMKQILAELRECPYVGSLKKLFVTAKVMELLALQIDQMMAEPPVASGLKKADVDKLHAVRDLLTQNLHAPYSIEQLARMVGLNRTKLQEGFKELFQTTVFGYLTDCRMQQARELILTGSYETIAEVSNLIGYKNHQHFTVAFKKKFGYLPRELKG</sequence>
<dbReference type="SMART" id="SM00342">
    <property type="entry name" value="HTH_ARAC"/>
    <property type="match status" value="1"/>
</dbReference>
<dbReference type="PANTHER" id="PTHR47893:SF1">
    <property type="entry name" value="REGULATORY PROTEIN PCHR"/>
    <property type="match status" value="1"/>
</dbReference>
<reference evidence="6" key="1">
    <citation type="journal article" date="2019" name="Int. J. Syst. Evol. Microbiol.">
        <title>The Global Catalogue of Microorganisms (GCM) 10K type strain sequencing project: providing services to taxonomists for standard genome sequencing and annotation.</title>
        <authorList>
            <consortium name="The Broad Institute Genomics Platform"/>
            <consortium name="The Broad Institute Genome Sequencing Center for Infectious Disease"/>
            <person name="Wu L."/>
            <person name="Ma J."/>
        </authorList>
    </citation>
    <scope>NUCLEOTIDE SEQUENCE [LARGE SCALE GENOMIC DNA]</scope>
    <source>
        <strain evidence="6">CCUG 55608</strain>
    </source>
</reference>
<evidence type="ECO:0000259" key="4">
    <source>
        <dbReference type="PROSITE" id="PS01124"/>
    </source>
</evidence>
<dbReference type="PROSITE" id="PS01124">
    <property type="entry name" value="HTH_ARAC_FAMILY_2"/>
    <property type="match status" value="1"/>
</dbReference>
<dbReference type="SUPFAM" id="SSF46689">
    <property type="entry name" value="Homeodomain-like"/>
    <property type="match status" value="2"/>
</dbReference>
<dbReference type="RefSeq" id="WP_265991218.1">
    <property type="nucleotide sequence ID" value="NZ_CP110973.1"/>
</dbReference>